<feature type="domain" description="ABC transporter" evidence="5">
    <location>
        <begin position="19"/>
        <end position="270"/>
    </location>
</feature>
<evidence type="ECO:0000256" key="1">
    <source>
        <dbReference type="ARBA" id="ARBA00005417"/>
    </source>
</evidence>
<dbReference type="PANTHER" id="PTHR43776">
    <property type="entry name" value="TRANSPORT ATP-BINDING PROTEIN"/>
    <property type="match status" value="1"/>
</dbReference>
<dbReference type="PROSITE" id="PS00211">
    <property type="entry name" value="ABC_TRANSPORTER_1"/>
    <property type="match status" value="2"/>
</dbReference>
<dbReference type="CDD" id="cd03257">
    <property type="entry name" value="ABC_NikE_OppD_transporters"/>
    <property type="match status" value="2"/>
</dbReference>
<dbReference type="PROSITE" id="PS50893">
    <property type="entry name" value="ABC_TRANSPORTER_2"/>
    <property type="match status" value="2"/>
</dbReference>
<name>A0A5C1YIW8_9MICO</name>
<evidence type="ECO:0000256" key="4">
    <source>
        <dbReference type="ARBA" id="ARBA00022840"/>
    </source>
</evidence>
<dbReference type="SMART" id="SM00382">
    <property type="entry name" value="AAA"/>
    <property type="match status" value="2"/>
</dbReference>
<evidence type="ECO:0000313" key="7">
    <source>
        <dbReference type="Proteomes" id="UP000324678"/>
    </source>
</evidence>
<dbReference type="KEGG" id="ail:FLP10_14675"/>
<keyword evidence="7" id="KW-1185">Reference proteome</keyword>
<dbReference type="InterPro" id="IPR027417">
    <property type="entry name" value="P-loop_NTPase"/>
</dbReference>
<dbReference type="GO" id="GO:0005524">
    <property type="term" value="F:ATP binding"/>
    <property type="evidence" value="ECO:0007669"/>
    <property type="project" value="UniProtKB-KW"/>
</dbReference>
<evidence type="ECO:0000259" key="5">
    <source>
        <dbReference type="PROSITE" id="PS50893"/>
    </source>
</evidence>
<dbReference type="NCBIfam" id="NF010167">
    <property type="entry name" value="PRK13648.1"/>
    <property type="match status" value="2"/>
</dbReference>
<sequence>MSATLNGANVQNGEEQPLLQIKDLEVGFKTQEGMVTAVDGVSFTLYRGQSLAIVGESGSGKSTTAHAIINLLPGSGRVTGGQILLDGQDLTKVSKREMEQIRGRKIGFVPQDPMSNLNPVWSIGFQVEEAIQANGIASGKKAVKARAIEVLKQAGLQDADRRLKQFPHQFSGGMRQRVLIGMGLAAEPQLLIADEPTSALDVTVQRVILDHLESLTRELGTTLLFITHDLGLAAERAEQLVVMYKGKIVESGPSVQILQNPQHPYTQRLVAAAPSLASRRIQASGSIQAAEQAIEADASAVAGEEIDLIATAEARAEALEAAAEQPPAIVVENLTKVFKIRGSGDFTAVDDVSFQIAKGTTTALVGESGSGKSTVAKMILKLEDSTKGRILVGGKDLASTTGGELFALRSRMQPVFQDPYGSLNPLRNIGNTIAEPLFTHKVGTRAERRARVRELLDQVSLPQSLIGRYPNELSGGQRQRIAIARALALKPEIIVLDEAVSALDVLVQAQILRLLADLQAELGLTYLFITHDLAVVRVIADNVCVMQRGRIVEAATTDEVFDDPKEQYTRDLLAAIPGANLMLGA</sequence>
<dbReference type="GO" id="GO:0016887">
    <property type="term" value="F:ATP hydrolysis activity"/>
    <property type="evidence" value="ECO:0007669"/>
    <property type="project" value="InterPro"/>
</dbReference>
<evidence type="ECO:0000256" key="3">
    <source>
        <dbReference type="ARBA" id="ARBA00022741"/>
    </source>
</evidence>
<dbReference type="EMBL" id="CP043505">
    <property type="protein sequence ID" value="QEO15538.1"/>
    <property type="molecule type" value="Genomic_DNA"/>
</dbReference>
<reference evidence="6 7" key="1">
    <citation type="submission" date="2019-09" db="EMBL/GenBank/DDBJ databases">
        <title>Genome sequencing of strain KACC 19306.</title>
        <authorList>
            <person name="Heo J."/>
            <person name="Kim S.-J."/>
            <person name="Kim J.-S."/>
            <person name="Hong S.-B."/>
            <person name="Kwon S.-W."/>
        </authorList>
    </citation>
    <scope>NUCLEOTIDE SEQUENCE [LARGE SCALE GENOMIC DNA]</scope>
    <source>
        <strain evidence="6 7">KACC 19306</strain>
    </source>
</reference>
<dbReference type="InterPro" id="IPR013563">
    <property type="entry name" value="Oligopep_ABC_C"/>
</dbReference>
<accession>A0A5C1YIW8</accession>
<dbReference type="Pfam" id="PF08352">
    <property type="entry name" value="oligo_HPY"/>
    <property type="match status" value="2"/>
</dbReference>
<dbReference type="InterPro" id="IPR017871">
    <property type="entry name" value="ABC_transporter-like_CS"/>
</dbReference>
<evidence type="ECO:0000313" key="6">
    <source>
        <dbReference type="EMBL" id="QEO15538.1"/>
    </source>
</evidence>
<dbReference type="NCBIfam" id="NF008453">
    <property type="entry name" value="PRK11308.1"/>
    <property type="match status" value="2"/>
</dbReference>
<protein>
    <submittedName>
        <fullName evidence="6">ABC transporter ATP-binding protein</fullName>
    </submittedName>
</protein>
<proteinExistence type="inferred from homology"/>
<organism evidence="6 7">
    <name type="scientific">Agromyces intestinalis</name>
    <dbReference type="NCBI Taxonomy" id="2592652"/>
    <lineage>
        <taxon>Bacteria</taxon>
        <taxon>Bacillati</taxon>
        <taxon>Actinomycetota</taxon>
        <taxon>Actinomycetes</taxon>
        <taxon>Micrococcales</taxon>
        <taxon>Microbacteriaceae</taxon>
        <taxon>Agromyces</taxon>
    </lineage>
</organism>
<evidence type="ECO:0000256" key="2">
    <source>
        <dbReference type="ARBA" id="ARBA00022448"/>
    </source>
</evidence>
<dbReference type="InterPro" id="IPR050319">
    <property type="entry name" value="ABC_transp_ATP-bind"/>
</dbReference>
<comment type="similarity">
    <text evidence="1">Belongs to the ABC transporter superfamily.</text>
</comment>
<dbReference type="PANTHER" id="PTHR43776:SF7">
    <property type="entry name" value="D,D-DIPEPTIDE TRANSPORT ATP-BINDING PROTEIN DDPF-RELATED"/>
    <property type="match status" value="1"/>
</dbReference>
<keyword evidence="2" id="KW-0813">Transport</keyword>
<dbReference type="Pfam" id="PF00005">
    <property type="entry name" value="ABC_tran"/>
    <property type="match status" value="2"/>
</dbReference>
<dbReference type="SUPFAM" id="SSF52540">
    <property type="entry name" value="P-loop containing nucleoside triphosphate hydrolases"/>
    <property type="match status" value="2"/>
</dbReference>
<gene>
    <name evidence="6" type="ORF">FLP10_14675</name>
</gene>
<keyword evidence="4 6" id="KW-0067">ATP-binding</keyword>
<dbReference type="GO" id="GO:0055085">
    <property type="term" value="P:transmembrane transport"/>
    <property type="evidence" value="ECO:0007669"/>
    <property type="project" value="UniProtKB-ARBA"/>
</dbReference>
<dbReference type="Proteomes" id="UP000324678">
    <property type="component" value="Chromosome"/>
</dbReference>
<feature type="domain" description="ABC transporter" evidence="5">
    <location>
        <begin position="329"/>
        <end position="573"/>
    </location>
</feature>
<dbReference type="RefSeq" id="WP_149161552.1">
    <property type="nucleotide sequence ID" value="NZ_CP043505.1"/>
</dbReference>
<dbReference type="GO" id="GO:0015833">
    <property type="term" value="P:peptide transport"/>
    <property type="evidence" value="ECO:0007669"/>
    <property type="project" value="InterPro"/>
</dbReference>
<dbReference type="InterPro" id="IPR003593">
    <property type="entry name" value="AAA+_ATPase"/>
</dbReference>
<dbReference type="Gene3D" id="3.40.50.300">
    <property type="entry name" value="P-loop containing nucleotide triphosphate hydrolases"/>
    <property type="match status" value="2"/>
</dbReference>
<dbReference type="AlphaFoldDB" id="A0A5C1YIW8"/>
<dbReference type="OrthoDB" id="4008250at2"/>
<keyword evidence="3" id="KW-0547">Nucleotide-binding</keyword>
<dbReference type="NCBIfam" id="NF007739">
    <property type="entry name" value="PRK10419.1"/>
    <property type="match status" value="2"/>
</dbReference>
<dbReference type="FunFam" id="3.40.50.300:FF:000016">
    <property type="entry name" value="Oligopeptide ABC transporter ATP-binding component"/>
    <property type="match status" value="1"/>
</dbReference>
<dbReference type="InterPro" id="IPR003439">
    <property type="entry name" value="ABC_transporter-like_ATP-bd"/>
</dbReference>